<evidence type="ECO:0000256" key="1">
    <source>
        <dbReference type="SAM" id="Phobius"/>
    </source>
</evidence>
<reference evidence="2 3" key="1">
    <citation type="submission" date="2021-06" db="EMBL/GenBank/DDBJ databases">
        <authorList>
            <person name="Palmer J.M."/>
        </authorList>
    </citation>
    <scope>NUCLEOTIDE SEQUENCE [LARGE SCALE GENOMIC DNA]</scope>
    <source>
        <strain evidence="3">if_2019</strain>
        <tissue evidence="2">Muscle</tissue>
    </source>
</reference>
<keyword evidence="1" id="KW-0812">Transmembrane</keyword>
<feature type="transmembrane region" description="Helical" evidence="1">
    <location>
        <begin position="77"/>
        <end position="97"/>
    </location>
</feature>
<keyword evidence="1" id="KW-0472">Membrane</keyword>
<gene>
    <name evidence="2" type="ORF">ILYODFUR_015953</name>
</gene>
<evidence type="ECO:0000313" key="3">
    <source>
        <dbReference type="Proteomes" id="UP001482620"/>
    </source>
</evidence>
<evidence type="ECO:0000313" key="2">
    <source>
        <dbReference type="EMBL" id="MEQ2244330.1"/>
    </source>
</evidence>
<dbReference type="Proteomes" id="UP001482620">
    <property type="component" value="Unassembled WGS sequence"/>
</dbReference>
<organism evidence="2 3">
    <name type="scientific">Ilyodon furcidens</name>
    <name type="common">goldbreast splitfin</name>
    <dbReference type="NCBI Taxonomy" id="33524"/>
    <lineage>
        <taxon>Eukaryota</taxon>
        <taxon>Metazoa</taxon>
        <taxon>Chordata</taxon>
        <taxon>Craniata</taxon>
        <taxon>Vertebrata</taxon>
        <taxon>Euteleostomi</taxon>
        <taxon>Actinopterygii</taxon>
        <taxon>Neopterygii</taxon>
        <taxon>Teleostei</taxon>
        <taxon>Neoteleostei</taxon>
        <taxon>Acanthomorphata</taxon>
        <taxon>Ovalentaria</taxon>
        <taxon>Atherinomorphae</taxon>
        <taxon>Cyprinodontiformes</taxon>
        <taxon>Goodeidae</taxon>
        <taxon>Ilyodon</taxon>
    </lineage>
</organism>
<protein>
    <recommendedName>
        <fullName evidence="4">Secreted protein</fullName>
    </recommendedName>
</protein>
<name>A0ABV0UGP9_9TELE</name>
<dbReference type="EMBL" id="JAHRIQ010070940">
    <property type="protein sequence ID" value="MEQ2244330.1"/>
    <property type="molecule type" value="Genomic_DNA"/>
</dbReference>
<evidence type="ECO:0008006" key="4">
    <source>
        <dbReference type="Google" id="ProtNLM"/>
    </source>
</evidence>
<feature type="transmembrane region" description="Helical" evidence="1">
    <location>
        <begin position="6"/>
        <end position="33"/>
    </location>
</feature>
<keyword evidence="1" id="KW-1133">Transmembrane helix</keyword>
<comment type="caution">
    <text evidence="2">The sequence shown here is derived from an EMBL/GenBank/DDBJ whole genome shotgun (WGS) entry which is preliminary data.</text>
</comment>
<accession>A0ABV0UGP9</accession>
<sequence length="119" mass="13315">MRQGGVFFFCFVFFRPCLFSFSFLSHPVCVFFLHFTWAIPPSLSNFLQTSSRLPFHYLFYLISGISEPTWAPVSQSALTLGSEGGMLLLLLLLLLLLPCERLLLACNPAMGSGTRQKGT</sequence>
<proteinExistence type="predicted"/>
<keyword evidence="3" id="KW-1185">Reference proteome</keyword>